<keyword evidence="2" id="KW-1185">Reference proteome</keyword>
<protein>
    <submittedName>
        <fullName evidence="1">Uncharacterized protein</fullName>
    </submittedName>
</protein>
<name>A0A7S7LTY4_9BACT</name>
<dbReference type="KEGG" id="sbal:HUE88_09250"/>
<dbReference type="EMBL" id="CP054492">
    <property type="protein sequence ID" value="QOY51310.1"/>
    <property type="molecule type" value="Genomic_DNA"/>
</dbReference>
<dbReference type="AlphaFoldDB" id="A0A7S7LTY4"/>
<dbReference type="Proteomes" id="UP000593994">
    <property type="component" value="Chromosome"/>
</dbReference>
<evidence type="ECO:0000313" key="2">
    <source>
        <dbReference type="Proteomes" id="UP000593994"/>
    </source>
</evidence>
<organism evidence="1 2">
    <name type="scientific">Candidatus Sulfurimonas baltica</name>
    <dbReference type="NCBI Taxonomy" id="2740404"/>
    <lineage>
        <taxon>Bacteria</taxon>
        <taxon>Pseudomonadati</taxon>
        <taxon>Campylobacterota</taxon>
        <taxon>Epsilonproteobacteria</taxon>
        <taxon>Campylobacterales</taxon>
        <taxon>Sulfurimonadaceae</taxon>
        <taxon>Sulfurimonas</taxon>
    </lineage>
</organism>
<dbReference type="RefSeq" id="WP_194368423.1">
    <property type="nucleotide sequence ID" value="NZ_CP054492.1"/>
</dbReference>
<accession>A0A7S7LTY4</accession>
<proteinExistence type="predicted"/>
<evidence type="ECO:0000313" key="1">
    <source>
        <dbReference type="EMBL" id="QOY51310.1"/>
    </source>
</evidence>
<sequence length="337" mass="37645">MKIFLIIITLLLTQSFADKTVIKTITVNQMLYPNKTLSELKEIAVQKAKLSAAKEIFGEFLLSETVMVNGKILDDVVREKSGGVVHIKGEPKFQNGENFGDLQVTIEAYATDEEIQDMTPQFIRLDDFTYTNADIAQRDLKGAAEGAFIVEAISSKKPSARNTSADEARKLVLSVEITKASYDEESATYTMSGAVEYIPAFLRNADLSKSNEETVENSKNILYSSQERIQKVKRGFYGVWSGFIMRSNGGSGDVMIEITQSGVGTIDYNSLNCGGELIIQSKTANIVKFKEILTYGEDKCVDKHFIDLKKLNNTQLLLMQYNEENKEVARGTLYREQ</sequence>
<gene>
    <name evidence="1" type="ORF">HUE88_09250</name>
</gene>
<reference evidence="1 2" key="1">
    <citation type="submission" date="2020-05" db="EMBL/GenBank/DDBJ databases">
        <title>Sulfurimonas marisnigri, sp. nov., and Sulfurimonas baltica, sp. nov., manganese oxide reducing chemolithoautotrophs of the class Epsilonproteobacteria isolated from the pelagic redoxclines of the Black and Baltic Seas and emended description of the genus Sulfurimonas.</title>
        <authorList>
            <person name="Henkel J.V."/>
            <person name="Laudan C."/>
            <person name="Werner J."/>
            <person name="Neu T."/>
            <person name="Plewe S."/>
            <person name="Sproer C."/>
            <person name="Bunk B."/>
            <person name="Schulz-Vogt H.N."/>
        </authorList>
    </citation>
    <scope>NUCLEOTIDE SEQUENCE [LARGE SCALE GENOMIC DNA]</scope>
    <source>
        <strain evidence="1 2">GD2</strain>
    </source>
</reference>